<name>A0A9J6DNP0_RHIMP</name>
<evidence type="ECO:0000313" key="1">
    <source>
        <dbReference type="EMBL" id="KAH8023869.1"/>
    </source>
</evidence>
<organism evidence="1 2">
    <name type="scientific">Rhipicephalus microplus</name>
    <name type="common">Cattle tick</name>
    <name type="synonym">Boophilus microplus</name>
    <dbReference type="NCBI Taxonomy" id="6941"/>
    <lineage>
        <taxon>Eukaryota</taxon>
        <taxon>Metazoa</taxon>
        <taxon>Ecdysozoa</taxon>
        <taxon>Arthropoda</taxon>
        <taxon>Chelicerata</taxon>
        <taxon>Arachnida</taxon>
        <taxon>Acari</taxon>
        <taxon>Parasitiformes</taxon>
        <taxon>Ixodida</taxon>
        <taxon>Ixodoidea</taxon>
        <taxon>Ixodidae</taxon>
        <taxon>Rhipicephalinae</taxon>
        <taxon>Rhipicephalus</taxon>
        <taxon>Boophilus</taxon>
    </lineage>
</organism>
<comment type="caution">
    <text evidence="1">The sequence shown here is derived from an EMBL/GenBank/DDBJ whole genome shotgun (WGS) entry which is preliminary data.</text>
</comment>
<dbReference type="EMBL" id="JABSTU010000008">
    <property type="protein sequence ID" value="KAH8023869.1"/>
    <property type="molecule type" value="Genomic_DNA"/>
</dbReference>
<dbReference type="Proteomes" id="UP000821866">
    <property type="component" value="Chromosome 6"/>
</dbReference>
<evidence type="ECO:0000313" key="2">
    <source>
        <dbReference type="Proteomes" id="UP000821866"/>
    </source>
</evidence>
<proteinExistence type="predicted"/>
<sequence>MQKFGVFGSEQFAVKGGALRMETACALYISLLSALTALGKRRDCGWEECPRRFQLFRLICRNLSNRSVPTPSLEISRPHLVLSVLGCATCLELIIFLKTRQPNSSTKTWSFPHKKR</sequence>
<gene>
    <name evidence="1" type="ORF">HPB51_018850</name>
</gene>
<accession>A0A9J6DNP0</accession>
<keyword evidence="2" id="KW-1185">Reference proteome</keyword>
<reference evidence="1" key="1">
    <citation type="journal article" date="2020" name="Cell">
        <title>Large-Scale Comparative Analyses of Tick Genomes Elucidate Their Genetic Diversity and Vector Capacities.</title>
        <authorList>
            <consortium name="Tick Genome and Microbiome Consortium (TIGMIC)"/>
            <person name="Jia N."/>
            <person name="Wang J."/>
            <person name="Shi W."/>
            <person name="Du L."/>
            <person name="Sun Y."/>
            <person name="Zhan W."/>
            <person name="Jiang J.F."/>
            <person name="Wang Q."/>
            <person name="Zhang B."/>
            <person name="Ji P."/>
            <person name="Bell-Sakyi L."/>
            <person name="Cui X.M."/>
            <person name="Yuan T.T."/>
            <person name="Jiang B.G."/>
            <person name="Yang W.F."/>
            <person name="Lam T.T."/>
            <person name="Chang Q.C."/>
            <person name="Ding S.J."/>
            <person name="Wang X.J."/>
            <person name="Zhu J.G."/>
            <person name="Ruan X.D."/>
            <person name="Zhao L."/>
            <person name="Wei J.T."/>
            <person name="Ye R.Z."/>
            <person name="Que T.C."/>
            <person name="Du C.H."/>
            <person name="Zhou Y.H."/>
            <person name="Cheng J.X."/>
            <person name="Dai P.F."/>
            <person name="Guo W.B."/>
            <person name="Han X.H."/>
            <person name="Huang E.J."/>
            <person name="Li L.F."/>
            <person name="Wei W."/>
            <person name="Gao Y.C."/>
            <person name="Liu J.Z."/>
            <person name="Shao H.Z."/>
            <person name="Wang X."/>
            <person name="Wang C.C."/>
            <person name="Yang T.C."/>
            <person name="Huo Q.B."/>
            <person name="Li W."/>
            <person name="Chen H.Y."/>
            <person name="Chen S.E."/>
            <person name="Zhou L.G."/>
            <person name="Ni X.B."/>
            <person name="Tian J.H."/>
            <person name="Sheng Y."/>
            <person name="Liu T."/>
            <person name="Pan Y.S."/>
            <person name="Xia L.Y."/>
            <person name="Li J."/>
            <person name="Zhao F."/>
            <person name="Cao W.C."/>
        </authorList>
    </citation>
    <scope>NUCLEOTIDE SEQUENCE</scope>
    <source>
        <strain evidence="1">Rmic-2018</strain>
    </source>
</reference>
<dbReference type="AlphaFoldDB" id="A0A9J6DNP0"/>
<reference evidence="1" key="2">
    <citation type="submission" date="2021-09" db="EMBL/GenBank/DDBJ databases">
        <authorList>
            <person name="Jia N."/>
            <person name="Wang J."/>
            <person name="Shi W."/>
            <person name="Du L."/>
            <person name="Sun Y."/>
            <person name="Zhan W."/>
            <person name="Jiang J."/>
            <person name="Wang Q."/>
            <person name="Zhang B."/>
            <person name="Ji P."/>
            <person name="Sakyi L.B."/>
            <person name="Cui X."/>
            <person name="Yuan T."/>
            <person name="Jiang B."/>
            <person name="Yang W."/>
            <person name="Lam T.T.-Y."/>
            <person name="Chang Q."/>
            <person name="Ding S."/>
            <person name="Wang X."/>
            <person name="Zhu J."/>
            <person name="Ruan X."/>
            <person name="Zhao L."/>
            <person name="Wei J."/>
            <person name="Que T."/>
            <person name="Du C."/>
            <person name="Cheng J."/>
            <person name="Dai P."/>
            <person name="Han X."/>
            <person name="Huang E."/>
            <person name="Gao Y."/>
            <person name="Liu J."/>
            <person name="Shao H."/>
            <person name="Ye R."/>
            <person name="Li L."/>
            <person name="Wei W."/>
            <person name="Wang X."/>
            <person name="Wang C."/>
            <person name="Huo Q."/>
            <person name="Li W."/>
            <person name="Guo W."/>
            <person name="Chen H."/>
            <person name="Chen S."/>
            <person name="Zhou L."/>
            <person name="Zhou L."/>
            <person name="Ni X."/>
            <person name="Tian J."/>
            <person name="Zhou Y."/>
            <person name="Sheng Y."/>
            <person name="Liu T."/>
            <person name="Pan Y."/>
            <person name="Xia L."/>
            <person name="Li J."/>
            <person name="Zhao F."/>
            <person name="Cao W."/>
        </authorList>
    </citation>
    <scope>NUCLEOTIDE SEQUENCE</scope>
    <source>
        <strain evidence="1">Rmic-2018</strain>
        <tissue evidence="1">Larvae</tissue>
    </source>
</reference>
<protein>
    <submittedName>
        <fullName evidence="1">Uncharacterized protein</fullName>
    </submittedName>
</protein>